<sequence length="228" mass="24013">MLFIGFALVIAIGLALLVSADAGSMVGLTQDQLGQLLPLVAILIFIAGGLFSRRYKFSELFGNLVLWAGIFGVVLVGYTYRDDLTLVASRVFGELMPGIAVVDGERGSATFRGGRDGHFQINATINGSDIRTIFDTGASAVVLTHDDAQKAGYATETLRYDISVSTANGTGKAAAVTLDQVEVGGIVRNNVRAFIAEQGALEQSLLGMTFLGTLSRYAVSGNALELVD</sequence>
<dbReference type="InterPro" id="IPR034122">
    <property type="entry name" value="Retropepsin-like_bacterial"/>
</dbReference>
<dbReference type="InterPro" id="IPR021109">
    <property type="entry name" value="Peptidase_aspartic_dom_sf"/>
</dbReference>
<name>A0A1E5XHB2_9HYPH</name>
<dbReference type="CDD" id="cd05483">
    <property type="entry name" value="retropepsin_like_bacteria"/>
    <property type="match status" value="1"/>
</dbReference>
<evidence type="ECO:0000313" key="3">
    <source>
        <dbReference type="Proteomes" id="UP000095463"/>
    </source>
</evidence>
<accession>A0A1E5XHB2</accession>
<gene>
    <name evidence="2" type="ORF">VW23_006915</name>
</gene>
<keyword evidence="3" id="KW-1185">Reference proteome</keyword>
<dbReference type="InterPro" id="IPR011969">
    <property type="entry name" value="Clan_AA_Asp_peptidase_C"/>
</dbReference>
<evidence type="ECO:0000313" key="2">
    <source>
        <dbReference type="EMBL" id="OEO27982.1"/>
    </source>
</evidence>
<evidence type="ECO:0008006" key="4">
    <source>
        <dbReference type="Google" id="ProtNLM"/>
    </source>
</evidence>
<reference evidence="2 3" key="1">
    <citation type="journal article" date="2015" name="Genome Announc.">
        <title>Genome Assemblies of Three Soil-Associated Devosia species: D. insulae, D. limi, and D. soli.</title>
        <authorList>
            <person name="Hassan Y.I."/>
            <person name="Lepp D."/>
            <person name="Zhou T."/>
        </authorList>
    </citation>
    <scope>NUCLEOTIDE SEQUENCE [LARGE SCALE GENOMIC DNA]</scope>
    <source>
        <strain evidence="2 3">DS-56</strain>
    </source>
</reference>
<keyword evidence="1" id="KW-1133">Transmembrane helix</keyword>
<organism evidence="2 3">
    <name type="scientific">Devosia insulae DS-56</name>
    <dbReference type="NCBI Taxonomy" id="1116389"/>
    <lineage>
        <taxon>Bacteria</taxon>
        <taxon>Pseudomonadati</taxon>
        <taxon>Pseudomonadota</taxon>
        <taxon>Alphaproteobacteria</taxon>
        <taxon>Hyphomicrobiales</taxon>
        <taxon>Devosiaceae</taxon>
        <taxon>Devosia</taxon>
    </lineage>
</organism>
<dbReference type="OrthoDB" id="7595324at2"/>
<dbReference type="SUPFAM" id="SSF50630">
    <property type="entry name" value="Acid proteases"/>
    <property type="match status" value="1"/>
</dbReference>
<dbReference type="Pfam" id="PF13975">
    <property type="entry name" value="gag-asp_proteas"/>
    <property type="match status" value="1"/>
</dbReference>
<dbReference type="NCBIfam" id="TIGR02281">
    <property type="entry name" value="clan_AA_DTGA"/>
    <property type="match status" value="1"/>
</dbReference>
<dbReference type="Gene3D" id="2.40.70.10">
    <property type="entry name" value="Acid Proteases"/>
    <property type="match status" value="1"/>
</dbReference>
<feature type="transmembrane region" description="Helical" evidence="1">
    <location>
        <begin position="32"/>
        <end position="51"/>
    </location>
</feature>
<feature type="transmembrane region" description="Helical" evidence="1">
    <location>
        <begin position="60"/>
        <end position="80"/>
    </location>
</feature>
<comment type="caution">
    <text evidence="2">The sequence shown here is derived from an EMBL/GenBank/DDBJ whole genome shotgun (WGS) entry which is preliminary data.</text>
</comment>
<dbReference type="AlphaFoldDB" id="A0A1E5XHB2"/>
<keyword evidence="1" id="KW-0812">Transmembrane</keyword>
<dbReference type="EMBL" id="LAJE02000405">
    <property type="protein sequence ID" value="OEO27982.1"/>
    <property type="molecule type" value="Genomic_DNA"/>
</dbReference>
<protein>
    <recommendedName>
        <fullName evidence="4">Aspartic protease</fullName>
    </recommendedName>
</protein>
<dbReference type="Proteomes" id="UP000095463">
    <property type="component" value="Unassembled WGS sequence"/>
</dbReference>
<keyword evidence="1" id="KW-0472">Membrane</keyword>
<evidence type="ECO:0000256" key="1">
    <source>
        <dbReference type="SAM" id="Phobius"/>
    </source>
</evidence>
<proteinExistence type="predicted"/>
<dbReference type="RefSeq" id="WP_069912699.1">
    <property type="nucleotide sequence ID" value="NZ_LAJE02000405.1"/>
</dbReference>